<sequence>MSKINWGIIGCGNVTEVKSGPAFNKVPNSSLVAVMRRDGAKAEDYAKRHGVPKWYNDARQLIQDPDVNAIYVATPPASHEEYALAALEAGKPVYVEKPFTLSQESAIRMSGAAAKYNTRLTVAHYRRGLQLFKKIKELLQQRVIGDIRFVSLQMLQPPQSDMIAKTEENWRLNPDISGGGLFHDLAPHQLDLMIWFFGKVKRAEGFSLNQAEAYQADDLVSGELLFDNNILFRGIWCFTVLPEESRDICEIVGSEGKISFSVFGDHYVLHQNGKEERTVFALPQHIQQPMIEEVVQYFMGTGPNPCTAQDGVDVMKIIDTFTGRG</sequence>
<dbReference type="Pfam" id="PF01408">
    <property type="entry name" value="GFO_IDH_MocA"/>
    <property type="match status" value="1"/>
</dbReference>
<dbReference type="InterPro" id="IPR050463">
    <property type="entry name" value="Gfo/Idh/MocA_oxidrdct_glycsds"/>
</dbReference>
<evidence type="ECO:0000259" key="2">
    <source>
        <dbReference type="Pfam" id="PF01408"/>
    </source>
</evidence>
<evidence type="ECO:0000256" key="1">
    <source>
        <dbReference type="ARBA" id="ARBA00023002"/>
    </source>
</evidence>
<dbReference type="PANTHER" id="PTHR43818:SF11">
    <property type="entry name" value="BCDNA.GH03377"/>
    <property type="match status" value="1"/>
</dbReference>
<keyword evidence="5" id="KW-1185">Reference proteome</keyword>
<dbReference type="SUPFAM" id="SSF51735">
    <property type="entry name" value="NAD(P)-binding Rossmann-fold domains"/>
    <property type="match status" value="1"/>
</dbReference>
<dbReference type="Pfam" id="PF22725">
    <property type="entry name" value="GFO_IDH_MocA_C3"/>
    <property type="match status" value="1"/>
</dbReference>
<dbReference type="SUPFAM" id="SSF55347">
    <property type="entry name" value="Glyceraldehyde-3-phosphate dehydrogenase-like, C-terminal domain"/>
    <property type="match status" value="1"/>
</dbReference>
<proteinExistence type="predicted"/>
<dbReference type="Gene3D" id="3.40.50.720">
    <property type="entry name" value="NAD(P)-binding Rossmann-like Domain"/>
    <property type="match status" value="1"/>
</dbReference>
<dbReference type="AlphaFoldDB" id="A0A5M9HBC8"/>
<dbReference type="EMBL" id="VWNE01000011">
    <property type="protein sequence ID" value="KAA8483565.1"/>
    <property type="molecule type" value="Genomic_DNA"/>
</dbReference>
<dbReference type="InterPro" id="IPR000683">
    <property type="entry name" value="Gfo/Idh/MocA-like_OxRdtase_N"/>
</dbReference>
<dbReference type="RefSeq" id="WP_141815628.1">
    <property type="nucleotide sequence ID" value="NZ_VFPL01000001.1"/>
</dbReference>
<evidence type="ECO:0000313" key="4">
    <source>
        <dbReference type="EMBL" id="KAA8483565.1"/>
    </source>
</evidence>
<reference evidence="4 5" key="1">
    <citation type="submission" date="2019-09" db="EMBL/GenBank/DDBJ databases">
        <title>Pararcticibacter amylolyticus gen. nov., sp. nov., isolated from a rottenly hemp rope, and reclassification of Pedobacter tournemirensis as Pararcticibacter tournemirensis comb. nov.</title>
        <authorList>
            <person name="Cai Y."/>
        </authorList>
    </citation>
    <scope>NUCLEOTIDE SEQUENCE [LARGE SCALE GENOMIC DNA]</scope>
    <source>
        <strain evidence="4 5">TF5-37.2-LB10</strain>
    </source>
</reference>
<dbReference type="GO" id="GO:0000166">
    <property type="term" value="F:nucleotide binding"/>
    <property type="evidence" value="ECO:0007669"/>
    <property type="project" value="InterPro"/>
</dbReference>
<feature type="domain" description="GFO/IDH/MocA-like oxidoreductase" evidence="3">
    <location>
        <begin position="132"/>
        <end position="258"/>
    </location>
</feature>
<evidence type="ECO:0000259" key="3">
    <source>
        <dbReference type="Pfam" id="PF22725"/>
    </source>
</evidence>
<dbReference type="OrthoDB" id="9795543at2"/>
<accession>A0A5M9HBC8</accession>
<dbReference type="Gene3D" id="3.30.360.10">
    <property type="entry name" value="Dihydrodipicolinate Reductase, domain 2"/>
    <property type="match status" value="1"/>
</dbReference>
<comment type="caution">
    <text evidence="4">The sequence shown here is derived from an EMBL/GenBank/DDBJ whole genome shotgun (WGS) entry which is preliminary data.</text>
</comment>
<dbReference type="InterPro" id="IPR055170">
    <property type="entry name" value="GFO_IDH_MocA-like_dom"/>
</dbReference>
<organism evidence="4 5">
    <name type="scientific">Arcticibacter tournemirensis</name>
    <dbReference type="NCBI Taxonomy" id="699437"/>
    <lineage>
        <taxon>Bacteria</taxon>
        <taxon>Pseudomonadati</taxon>
        <taxon>Bacteroidota</taxon>
        <taxon>Sphingobacteriia</taxon>
        <taxon>Sphingobacteriales</taxon>
        <taxon>Sphingobacteriaceae</taxon>
        <taxon>Arcticibacter</taxon>
    </lineage>
</organism>
<gene>
    <name evidence="4" type="ORF">F1649_08295</name>
</gene>
<evidence type="ECO:0000313" key="5">
    <source>
        <dbReference type="Proteomes" id="UP000322918"/>
    </source>
</evidence>
<keyword evidence="1" id="KW-0560">Oxidoreductase</keyword>
<dbReference type="Proteomes" id="UP000322918">
    <property type="component" value="Unassembled WGS sequence"/>
</dbReference>
<name>A0A5M9HBC8_9SPHI</name>
<protein>
    <submittedName>
        <fullName evidence="4">Gfo/Idh/MocA family oxidoreductase</fullName>
    </submittedName>
</protein>
<dbReference type="GO" id="GO:0016491">
    <property type="term" value="F:oxidoreductase activity"/>
    <property type="evidence" value="ECO:0007669"/>
    <property type="project" value="UniProtKB-KW"/>
</dbReference>
<dbReference type="InterPro" id="IPR036291">
    <property type="entry name" value="NAD(P)-bd_dom_sf"/>
</dbReference>
<dbReference type="PANTHER" id="PTHR43818">
    <property type="entry name" value="BCDNA.GH03377"/>
    <property type="match status" value="1"/>
</dbReference>
<feature type="domain" description="Gfo/Idh/MocA-like oxidoreductase N-terminal" evidence="2">
    <location>
        <begin position="4"/>
        <end position="124"/>
    </location>
</feature>